<dbReference type="Proteomes" id="UP000236162">
    <property type="component" value="Unassembled WGS sequence"/>
</dbReference>
<dbReference type="PANTHER" id="PTHR47618:SF1">
    <property type="entry name" value="BIFUNCTIONAL OLIGORIBONUCLEASE AND PAP PHOSPHATASE NRNA"/>
    <property type="match status" value="1"/>
</dbReference>
<sequence length="327" mass="35440">MITLVWSLPMKTSAIVSAITQSIAKMDRILVYRHTNPDPDAIGAQFGLVTLLKAAYPEKFVVAMAPVPGHLAWINQTDQQSVTPQATDLVIIVDCANHERIAETVPTDAFVIKIDHHPNHDPYGQLNWVDETYSSCSEMIYELAQTAAFSLTSAVAAKLYAGIIGDTVRFSVPETSARTLKIASELAASGIDLATISHREMDLTPALSKLYGYVLSAQKIEACGLAHVVIPQHLFADFGLAYGDEDAIVSLLGNLTVVKVWLLFIETPQGQFRVHFRSKAINVNTVAKTFNGGGHPLASGAFVPDLATVRQVIEQMQAQVVAQATMN</sequence>
<evidence type="ECO:0000313" key="3">
    <source>
        <dbReference type="EMBL" id="GBF02956.1"/>
    </source>
</evidence>
<dbReference type="Pfam" id="PF02272">
    <property type="entry name" value="DHHA1"/>
    <property type="match status" value="1"/>
</dbReference>
<dbReference type="PANTHER" id="PTHR47618">
    <property type="entry name" value="BIFUNCTIONAL OLIGORIBONUCLEASE AND PAP PHOSPHATASE NRNA"/>
    <property type="match status" value="1"/>
</dbReference>
<dbReference type="Gene3D" id="3.10.310.30">
    <property type="match status" value="1"/>
</dbReference>
<evidence type="ECO:0000313" key="4">
    <source>
        <dbReference type="Proteomes" id="UP000236162"/>
    </source>
</evidence>
<dbReference type="EMBL" id="BDOR01000018">
    <property type="protein sequence ID" value="GBF02956.1"/>
    <property type="molecule type" value="Genomic_DNA"/>
</dbReference>
<comment type="caution">
    <text evidence="3">The sequence shown here is derived from an EMBL/GenBank/DDBJ whole genome shotgun (WGS) entry which is preliminary data.</text>
</comment>
<protein>
    <submittedName>
        <fullName evidence="3">Phosphoesterase</fullName>
    </submittedName>
</protein>
<dbReference type="InterPro" id="IPR001667">
    <property type="entry name" value="DDH_dom"/>
</dbReference>
<proteinExistence type="predicted"/>
<dbReference type="InterPro" id="IPR038763">
    <property type="entry name" value="DHH_sf"/>
</dbReference>
<dbReference type="RefSeq" id="WP_225366505.1">
    <property type="nucleotide sequence ID" value="NZ_AVAI01000117.1"/>
</dbReference>
<organism evidence="3 4">
    <name type="scientific">Lactiplantibacillus paraplantarum</name>
    <dbReference type="NCBI Taxonomy" id="60520"/>
    <lineage>
        <taxon>Bacteria</taxon>
        <taxon>Bacillati</taxon>
        <taxon>Bacillota</taxon>
        <taxon>Bacilli</taxon>
        <taxon>Lactobacillales</taxon>
        <taxon>Lactobacillaceae</taxon>
        <taxon>Lactiplantibacillus</taxon>
    </lineage>
</organism>
<evidence type="ECO:0000259" key="2">
    <source>
        <dbReference type="Pfam" id="PF02272"/>
    </source>
</evidence>
<dbReference type="Gene3D" id="3.90.1640.10">
    <property type="entry name" value="inorganic pyrophosphatase (n-terminal core)"/>
    <property type="match status" value="1"/>
</dbReference>
<reference evidence="3 4" key="1">
    <citation type="submission" date="2017-04" db="EMBL/GenBank/DDBJ databases">
        <title>In vitro and in silico characterization of Lactobacillus paraplantarum D2-1, a starter culture for soymilk fermentation.</title>
        <authorList>
            <person name="Endo A."/>
            <person name="Sasaki F."/>
            <person name="Maeno S."/>
            <person name="Kanesaki Y."/>
            <person name="Kubota E."/>
            <person name="Torres G.A."/>
            <person name="Tomita S."/>
            <person name="Nakagawa J."/>
        </authorList>
    </citation>
    <scope>NUCLEOTIDE SEQUENCE [LARGE SCALE GENOMIC DNA]</scope>
    <source>
        <strain evidence="3 4">D2-1</strain>
    </source>
</reference>
<feature type="domain" description="DDH" evidence="1">
    <location>
        <begin position="28"/>
        <end position="163"/>
    </location>
</feature>
<keyword evidence="4" id="KW-1185">Reference proteome</keyword>
<evidence type="ECO:0000259" key="1">
    <source>
        <dbReference type="Pfam" id="PF01368"/>
    </source>
</evidence>
<dbReference type="Pfam" id="PF01368">
    <property type="entry name" value="DHH"/>
    <property type="match status" value="1"/>
</dbReference>
<gene>
    <name evidence="3" type="ORF">LPPLD21_02509</name>
</gene>
<feature type="domain" description="DHHA1" evidence="2">
    <location>
        <begin position="243"/>
        <end position="320"/>
    </location>
</feature>
<dbReference type="SUPFAM" id="SSF64182">
    <property type="entry name" value="DHH phosphoesterases"/>
    <property type="match status" value="1"/>
</dbReference>
<dbReference type="InterPro" id="IPR003156">
    <property type="entry name" value="DHHA1_dom"/>
</dbReference>
<accession>A0ABQ0ND07</accession>
<name>A0ABQ0ND07_9LACO</name>
<dbReference type="InterPro" id="IPR051319">
    <property type="entry name" value="Oligoribo/pAp-PDE_c-di-AMP_PDE"/>
</dbReference>